<evidence type="ECO:0000259" key="7">
    <source>
        <dbReference type="Pfam" id="PF07034"/>
    </source>
</evidence>
<evidence type="ECO:0000259" key="8">
    <source>
        <dbReference type="Pfam" id="PF18137"/>
    </source>
</evidence>
<dbReference type="EMBL" id="JARKIE010000488">
    <property type="protein sequence ID" value="KAJ7633699.1"/>
    <property type="molecule type" value="Genomic_DNA"/>
</dbReference>
<dbReference type="InterPro" id="IPR020795">
    <property type="entry name" value="ORC3"/>
</dbReference>
<keyword evidence="4" id="KW-0238">DNA-binding</keyword>
<feature type="domain" description="Origin recognition complex subunit 3 N-terminal" evidence="7">
    <location>
        <begin position="40"/>
        <end position="329"/>
    </location>
</feature>
<dbReference type="GO" id="GO:0005656">
    <property type="term" value="C:nuclear pre-replicative complex"/>
    <property type="evidence" value="ECO:0007669"/>
    <property type="project" value="TreeGrafter"/>
</dbReference>
<feature type="domain" description="Origin recognition complex subunit 3 winged helix C-terminal" evidence="8">
    <location>
        <begin position="539"/>
        <end position="675"/>
    </location>
</feature>
<feature type="compositionally biased region" description="Acidic residues" evidence="6">
    <location>
        <begin position="555"/>
        <end position="571"/>
    </location>
</feature>
<protein>
    <submittedName>
        <fullName evidence="9">Origin recognition complex subunit 3 N-terminus-domain-containing protein</fullName>
    </submittedName>
</protein>
<dbReference type="AlphaFoldDB" id="A0AAD7FRL4"/>
<dbReference type="GO" id="GO:0006270">
    <property type="term" value="P:DNA replication initiation"/>
    <property type="evidence" value="ECO:0007669"/>
    <property type="project" value="TreeGrafter"/>
</dbReference>
<evidence type="ECO:0000256" key="6">
    <source>
        <dbReference type="SAM" id="MobiDB-lite"/>
    </source>
</evidence>
<dbReference type="GO" id="GO:0005664">
    <property type="term" value="C:nuclear origin of replication recognition complex"/>
    <property type="evidence" value="ECO:0007669"/>
    <property type="project" value="InterPro"/>
</dbReference>
<dbReference type="Pfam" id="PF07034">
    <property type="entry name" value="ORC3_N"/>
    <property type="match status" value="1"/>
</dbReference>
<dbReference type="InterPro" id="IPR045667">
    <property type="entry name" value="ORC3_N"/>
</dbReference>
<evidence type="ECO:0000256" key="3">
    <source>
        <dbReference type="ARBA" id="ARBA00022705"/>
    </source>
</evidence>
<dbReference type="Pfam" id="PF18137">
    <property type="entry name" value="WHD_ORC"/>
    <property type="match status" value="1"/>
</dbReference>
<proteinExistence type="inferred from homology"/>
<dbReference type="Proteomes" id="UP001221757">
    <property type="component" value="Unassembled WGS sequence"/>
</dbReference>
<dbReference type="PANTHER" id="PTHR12748">
    <property type="entry name" value="ORIGIN RECOGNITION COMPLEX SUBUNIT 3"/>
    <property type="match status" value="1"/>
</dbReference>
<evidence type="ECO:0000256" key="4">
    <source>
        <dbReference type="ARBA" id="ARBA00023125"/>
    </source>
</evidence>
<dbReference type="CDD" id="cd20704">
    <property type="entry name" value="Orc3"/>
    <property type="match status" value="1"/>
</dbReference>
<dbReference type="PANTHER" id="PTHR12748:SF0">
    <property type="entry name" value="ORIGIN RECOGNITION COMPLEX SUBUNIT 3"/>
    <property type="match status" value="1"/>
</dbReference>
<name>A0AAD7FRL4_MYCRO</name>
<comment type="similarity">
    <text evidence="2">Belongs to the ORC3 family.</text>
</comment>
<evidence type="ECO:0000313" key="10">
    <source>
        <dbReference type="Proteomes" id="UP001221757"/>
    </source>
</evidence>
<feature type="region of interest" description="Disordered" evidence="6">
    <location>
        <begin position="549"/>
        <end position="571"/>
    </location>
</feature>
<evidence type="ECO:0000256" key="1">
    <source>
        <dbReference type="ARBA" id="ARBA00004123"/>
    </source>
</evidence>
<accession>A0AAD7FRL4</accession>
<keyword evidence="10" id="KW-1185">Reference proteome</keyword>
<comment type="subcellular location">
    <subcellularLocation>
        <location evidence="1">Nucleus</location>
    </subcellularLocation>
</comment>
<dbReference type="GO" id="GO:0003688">
    <property type="term" value="F:DNA replication origin binding"/>
    <property type="evidence" value="ECO:0007669"/>
    <property type="project" value="TreeGrafter"/>
</dbReference>
<evidence type="ECO:0000313" key="9">
    <source>
        <dbReference type="EMBL" id="KAJ7633699.1"/>
    </source>
</evidence>
<dbReference type="GO" id="GO:0031261">
    <property type="term" value="C:DNA replication preinitiation complex"/>
    <property type="evidence" value="ECO:0007669"/>
    <property type="project" value="TreeGrafter"/>
</dbReference>
<evidence type="ECO:0000256" key="5">
    <source>
        <dbReference type="ARBA" id="ARBA00023242"/>
    </source>
</evidence>
<keyword evidence="3" id="KW-0235">DNA replication</keyword>
<organism evidence="9 10">
    <name type="scientific">Mycena rosella</name>
    <name type="common">Pink bonnet</name>
    <name type="synonym">Agaricus rosellus</name>
    <dbReference type="NCBI Taxonomy" id="1033263"/>
    <lineage>
        <taxon>Eukaryota</taxon>
        <taxon>Fungi</taxon>
        <taxon>Dikarya</taxon>
        <taxon>Basidiomycota</taxon>
        <taxon>Agaricomycotina</taxon>
        <taxon>Agaricomycetes</taxon>
        <taxon>Agaricomycetidae</taxon>
        <taxon>Agaricales</taxon>
        <taxon>Marasmiineae</taxon>
        <taxon>Mycenaceae</taxon>
        <taxon>Mycena</taxon>
    </lineage>
</organism>
<reference evidence="9" key="1">
    <citation type="submission" date="2023-03" db="EMBL/GenBank/DDBJ databases">
        <title>Massive genome expansion in bonnet fungi (Mycena s.s.) driven by repeated elements and novel gene families across ecological guilds.</title>
        <authorList>
            <consortium name="Lawrence Berkeley National Laboratory"/>
            <person name="Harder C.B."/>
            <person name="Miyauchi S."/>
            <person name="Viragh M."/>
            <person name="Kuo A."/>
            <person name="Thoen E."/>
            <person name="Andreopoulos B."/>
            <person name="Lu D."/>
            <person name="Skrede I."/>
            <person name="Drula E."/>
            <person name="Henrissat B."/>
            <person name="Morin E."/>
            <person name="Kohler A."/>
            <person name="Barry K."/>
            <person name="LaButti K."/>
            <person name="Morin E."/>
            <person name="Salamov A."/>
            <person name="Lipzen A."/>
            <person name="Mereny Z."/>
            <person name="Hegedus B."/>
            <person name="Baldrian P."/>
            <person name="Stursova M."/>
            <person name="Weitz H."/>
            <person name="Taylor A."/>
            <person name="Grigoriev I.V."/>
            <person name="Nagy L.G."/>
            <person name="Martin F."/>
            <person name="Kauserud H."/>
        </authorList>
    </citation>
    <scope>NUCLEOTIDE SEQUENCE</scope>
    <source>
        <strain evidence="9">CBHHK067</strain>
    </source>
</reference>
<gene>
    <name evidence="9" type="ORF">B0H17DRAFT_1217487</name>
</gene>
<sequence>MSANLDDIQQTVIYIPYDGDDSDASPEPTLPFENELDMENGPQLRFDAYTAAWTRCLARVKSIIAELYAPVVEQILTRLRTIHADVLPGLPFPELPVITITDISSGALFLNQSTIAFEPDPGADEINEDDEALTLVRHLYPSDCPNITAAMRNLIGGFVDQDKGAPRRRPAASLAPYDLGLLQAWYDAIDDPRPALVVLLHEFEQFDPAVVQDMFYICSLHVARLPLTFILSLSTPSPSSYLQASLTRSTLSLLRIYHFAVPSGPDVLDTVLLKTFFDPTFELLLLPGPTLLEFIENHYATHTPSLDALLSILQVAHLKHFSTDPFTLLSRTTPRIVPAPSVRELRFLEALLARLHAPTSKTTADADAWHAHARSADVLLQAVDSAREAFARHACRTKLGFRLLHIVVAFLRARAATDKLLERWKGAAAVSRALDGDGVGGLATALRKLPPAALDALLGELHVYLHGLPHAIRVAETQARSKLVSFRDPSAEQRDEVAGWVESYLADLLQPPENSTPLWSVWYTGRAPFPSELINPALRPSIISGLSFPHSYTSPDDDDDEEEEEEEDLQDLPDTSILFKGYTKAGKMINVYDWFDNFRIIVEGQRESALSILDKGKGKGKNKKQKADAEDDEKWKLGVQARFMRALHELDYLGLIKHTSRGGGGRKGEYVLRTVLGVLE</sequence>
<comment type="caution">
    <text evidence="9">The sequence shown here is derived from an EMBL/GenBank/DDBJ whole genome shotgun (WGS) entry which is preliminary data.</text>
</comment>
<evidence type="ECO:0000256" key="2">
    <source>
        <dbReference type="ARBA" id="ARBA00010977"/>
    </source>
</evidence>
<dbReference type="InterPro" id="IPR040855">
    <property type="entry name" value="ORC_WH_C"/>
</dbReference>
<keyword evidence="5" id="KW-0539">Nucleus</keyword>